<evidence type="ECO:0000256" key="1">
    <source>
        <dbReference type="ARBA" id="ARBA00005005"/>
    </source>
</evidence>
<keyword evidence="11" id="KW-0511">Multifunctional enzyme</keyword>
<dbReference type="UniPathway" id="UPA00659"/>
<evidence type="ECO:0000256" key="10">
    <source>
        <dbReference type="ARBA" id="ARBA00023239"/>
    </source>
</evidence>
<dbReference type="Pfam" id="PF00378">
    <property type="entry name" value="ECH_1"/>
    <property type="match status" value="1"/>
</dbReference>
<evidence type="ECO:0000313" key="16">
    <source>
        <dbReference type="Proteomes" id="UP000316184"/>
    </source>
</evidence>
<keyword evidence="8" id="KW-0520">NAD</keyword>
<evidence type="ECO:0000256" key="9">
    <source>
        <dbReference type="ARBA" id="ARBA00023098"/>
    </source>
</evidence>
<dbReference type="AlphaFoldDB" id="A0A561VC26"/>
<evidence type="ECO:0000256" key="11">
    <source>
        <dbReference type="ARBA" id="ARBA00023268"/>
    </source>
</evidence>
<sequence>MSEQNTIRWESDADGIVVLTLDDPQQQANTMNLRYQASMDETLQRLETERDNITGVVLTSGKKTFFAGGDLRELIQARPGDSESVTATTANVKKQLRRLETLGKPVVAALNGTALGGGLEIALACHHRIALNNPKARFGFPEVSLGLLPGAGGVVRSVRLLGIADALLNVLLQGQQLRPEKALKTGLIHELVDTQEDLLGKAKEWIKANPESAQPWDTPGHKIPGGTPASPKFAANLPAFPANLRKQLKGAPMPAPRNIMAAAVEGSQVDFDTALDIEGRYFVELVCGQTAKNMSKAFFFDLQHINAGGSRPDGVPEFRAKKVAVLGGGMMGAGIAYVCAKAGMQVVLKDVSLENAEKGKDYSAKIVEKAVARGRSTQEKADELLGRITATDQVEPLSGCDLVVEAVFENLKLKHQVFSEIQDVVDSDALLCSNTSTLPITDLAEGVRNREDFIGLHFFSPVDKMPLVEIISGAQTSDRTLARAFDVVRQINKTPIVVNDSRGFFTSRVIGTFINEGVAMLAEGIHPASIEQASSQAGFPAPVLQLFDELTLTLPRKIRDESKAAVEAAGGTWDPHPAEQVIDRMVEEFDRTGRSGGAGFYDYADGKRTGLWPGLAEHFGSADTDPASVNLVDLIERMMFAEALETVKCLDEGVLTSVPDANIGSIMGIGFPAWTGGVVQYMNGYSGGLAGFVSRARELAERFGDRFQPPESLVKRAANGEPFDIGEPDAEIVKATSAA</sequence>
<reference evidence="15 16" key="1">
    <citation type="submission" date="2019-06" db="EMBL/GenBank/DDBJ databases">
        <title>Sequencing the genomes of 1000 actinobacteria strains.</title>
        <authorList>
            <person name="Klenk H.-P."/>
        </authorList>
    </citation>
    <scope>NUCLEOTIDE SEQUENCE [LARGE SCALE GENOMIC DNA]</scope>
    <source>
        <strain evidence="15 16">DSM 46699</strain>
    </source>
</reference>
<dbReference type="FunFam" id="3.90.226.10:FF:000047">
    <property type="entry name" value="Probable 3-hydroxyacyl-CoA dehydrogenase"/>
    <property type="match status" value="1"/>
</dbReference>
<evidence type="ECO:0000256" key="6">
    <source>
        <dbReference type="ARBA" id="ARBA00022963"/>
    </source>
</evidence>
<evidence type="ECO:0000256" key="7">
    <source>
        <dbReference type="ARBA" id="ARBA00023002"/>
    </source>
</evidence>
<evidence type="ECO:0000256" key="2">
    <source>
        <dbReference type="ARBA" id="ARBA00005086"/>
    </source>
</evidence>
<dbReference type="FunFam" id="1.10.1040.50:FF:000005">
    <property type="entry name" value="Probable 3-hydroxyacyl-CoA dehydrogenase"/>
    <property type="match status" value="1"/>
</dbReference>
<dbReference type="Pfam" id="PF02737">
    <property type="entry name" value="3HCDH_N"/>
    <property type="match status" value="1"/>
</dbReference>
<dbReference type="FunFam" id="3.40.50.720:FF:000009">
    <property type="entry name" value="Fatty oxidation complex, alpha subunit"/>
    <property type="match status" value="1"/>
</dbReference>
<evidence type="ECO:0000259" key="14">
    <source>
        <dbReference type="Pfam" id="PF02737"/>
    </source>
</evidence>
<dbReference type="PANTHER" id="PTHR43612:SF3">
    <property type="entry name" value="TRIFUNCTIONAL ENZYME SUBUNIT ALPHA, MITOCHONDRIAL"/>
    <property type="match status" value="1"/>
</dbReference>
<comment type="catalytic activity">
    <reaction evidence="12">
        <text>a (3S)-3-hydroxyacyl-CoA + NAD(+) = a 3-oxoacyl-CoA + NADH + H(+)</text>
        <dbReference type="Rhea" id="RHEA:22432"/>
        <dbReference type="ChEBI" id="CHEBI:15378"/>
        <dbReference type="ChEBI" id="CHEBI:57318"/>
        <dbReference type="ChEBI" id="CHEBI:57540"/>
        <dbReference type="ChEBI" id="CHEBI:57945"/>
        <dbReference type="ChEBI" id="CHEBI:90726"/>
        <dbReference type="EC" id="1.1.1.35"/>
    </reaction>
</comment>
<keyword evidence="10" id="KW-0456">Lyase</keyword>
<keyword evidence="16" id="KW-1185">Reference proteome</keyword>
<dbReference type="InterPro" id="IPR050136">
    <property type="entry name" value="FA_oxidation_alpha_subunit"/>
</dbReference>
<evidence type="ECO:0000259" key="13">
    <source>
        <dbReference type="Pfam" id="PF00725"/>
    </source>
</evidence>
<dbReference type="GO" id="GO:0006635">
    <property type="term" value="P:fatty acid beta-oxidation"/>
    <property type="evidence" value="ECO:0007669"/>
    <property type="project" value="UniProtKB-UniPathway"/>
</dbReference>
<keyword evidence="5" id="KW-0276">Fatty acid metabolism</keyword>
<dbReference type="Pfam" id="PF00725">
    <property type="entry name" value="3HCDH"/>
    <property type="match status" value="1"/>
</dbReference>
<dbReference type="SUPFAM" id="SSF51735">
    <property type="entry name" value="NAD(P)-binding Rossmann-fold domains"/>
    <property type="match status" value="1"/>
</dbReference>
<evidence type="ECO:0000256" key="3">
    <source>
        <dbReference type="ARBA" id="ARBA00007005"/>
    </source>
</evidence>
<protein>
    <submittedName>
        <fullName evidence="15">Short chain enoyl-CoA hydratase /3-hydroxyacyl-CoA dehydrogenase</fullName>
    </submittedName>
</protein>
<dbReference type="Gene3D" id="3.90.226.10">
    <property type="entry name" value="2-enoyl-CoA Hydratase, Chain A, domain 1"/>
    <property type="match status" value="1"/>
</dbReference>
<comment type="caution">
    <text evidence="15">The sequence shown here is derived from an EMBL/GenBank/DDBJ whole genome shotgun (WGS) entry which is preliminary data.</text>
</comment>
<dbReference type="Gene3D" id="3.40.50.720">
    <property type="entry name" value="NAD(P)-binding Rossmann-like Domain"/>
    <property type="match status" value="1"/>
</dbReference>
<feature type="domain" description="3-hydroxyacyl-CoA dehydrogenase C-terminal" evidence="13">
    <location>
        <begin position="503"/>
        <end position="603"/>
    </location>
</feature>
<dbReference type="SUPFAM" id="SSF52096">
    <property type="entry name" value="ClpP/crotonase"/>
    <property type="match status" value="1"/>
</dbReference>
<organism evidence="15 16">
    <name type="scientific">Saccharopolyspora dendranthemae</name>
    <dbReference type="NCBI Taxonomy" id="1181886"/>
    <lineage>
        <taxon>Bacteria</taxon>
        <taxon>Bacillati</taxon>
        <taxon>Actinomycetota</taxon>
        <taxon>Actinomycetes</taxon>
        <taxon>Pseudonocardiales</taxon>
        <taxon>Pseudonocardiaceae</taxon>
        <taxon>Saccharopolyspora</taxon>
    </lineage>
</organism>
<comment type="similarity">
    <text evidence="3">In the central section; belongs to the 3-hydroxyacyl-CoA dehydrogenase family.</text>
</comment>
<dbReference type="InterPro" id="IPR006108">
    <property type="entry name" value="3HC_DH_C"/>
</dbReference>
<comment type="pathway">
    <text evidence="2">Lipid metabolism; butanoate metabolism.</text>
</comment>
<dbReference type="Gene3D" id="1.10.1040.50">
    <property type="match status" value="1"/>
</dbReference>
<evidence type="ECO:0000313" key="15">
    <source>
        <dbReference type="EMBL" id="TWG09175.1"/>
    </source>
</evidence>
<keyword evidence="6" id="KW-0442">Lipid degradation</keyword>
<dbReference type="OrthoDB" id="3229174at2"/>
<dbReference type="InterPro" id="IPR029045">
    <property type="entry name" value="ClpP/crotonase-like_dom_sf"/>
</dbReference>
<keyword evidence="7" id="KW-0560">Oxidoreductase</keyword>
<dbReference type="SUPFAM" id="SSF48179">
    <property type="entry name" value="6-phosphogluconate dehydrogenase C-terminal domain-like"/>
    <property type="match status" value="2"/>
</dbReference>
<dbReference type="GO" id="GO:0004300">
    <property type="term" value="F:enoyl-CoA hydratase activity"/>
    <property type="evidence" value="ECO:0007669"/>
    <property type="project" value="TreeGrafter"/>
</dbReference>
<gene>
    <name evidence="15" type="ORF">FHU35_111808</name>
</gene>
<accession>A0A561VC26</accession>
<comment type="pathway">
    <text evidence="1">Lipid metabolism; fatty acid beta-oxidation.</text>
</comment>
<dbReference type="InterPro" id="IPR001753">
    <property type="entry name" value="Enoyl-CoA_hydra/iso"/>
</dbReference>
<feature type="domain" description="3-hydroxyacyl-CoA dehydrogenase NAD binding" evidence="14">
    <location>
        <begin position="322"/>
        <end position="500"/>
    </location>
</feature>
<dbReference type="InterPro" id="IPR006176">
    <property type="entry name" value="3-OHacyl-CoA_DH_NAD-bd"/>
</dbReference>
<dbReference type="PANTHER" id="PTHR43612">
    <property type="entry name" value="TRIFUNCTIONAL ENZYME SUBUNIT ALPHA"/>
    <property type="match status" value="1"/>
</dbReference>
<comment type="similarity">
    <text evidence="4">Belongs to the 3-hydroxyacyl-CoA dehydrogenase family.</text>
</comment>
<proteinExistence type="inferred from homology"/>
<dbReference type="InterPro" id="IPR008927">
    <property type="entry name" value="6-PGluconate_DH-like_C_sf"/>
</dbReference>
<dbReference type="InterPro" id="IPR036291">
    <property type="entry name" value="NAD(P)-bd_dom_sf"/>
</dbReference>
<dbReference type="RefSeq" id="WP_145737838.1">
    <property type="nucleotide sequence ID" value="NZ_VIWX01000001.1"/>
</dbReference>
<evidence type="ECO:0000256" key="8">
    <source>
        <dbReference type="ARBA" id="ARBA00023027"/>
    </source>
</evidence>
<dbReference type="CDD" id="cd06558">
    <property type="entry name" value="crotonase-like"/>
    <property type="match status" value="1"/>
</dbReference>
<dbReference type="EMBL" id="VIWX01000001">
    <property type="protein sequence ID" value="TWG09175.1"/>
    <property type="molecule type" value="Genomic_DNA"/>
</dbReference>
<dbReference type="GO" id="GO:0016509">
    <property type="term" value="F:long-chain (3S)-3-hydroxyacyl-CoA dehydrogenase (NAD+) activity"/>
    <property type="evidence" value="ECO:0007669"/>
    <property type="project" value="TreeGrafter"/>
</dbReference>
<evidence type="ECO:0000256" key="4">
    <source>
        <dbReference type="ARBA" id="ARBA00009463"/>
    </source>
</evidence>
<name>A0A561VC26_9PSEU</name>
<evidence type="ECO:0000256" key="12">
    <source>
        <dbReference type="ARBA" id="ARBA00049556"/>
    </source>
</evidence>
<dbReference type="Proteomes" id="UP000316184">
    <property type="component" value="Unassembled WGS sequence"/>
</dbReference>
<evidence type="ECO:0000256" key="5">
    <source>
        <dbReference type="ARBA" id="ARBA00022832"/>
    </source>
</evidence>
<keyword evidence="9" id="KW-0443">Lipid metabolism</keyword>
<dbReference type="GO" id="GO:0070403">
    <property type="term" value="F:NAD+ binding"/>
    <property type="evidence" value="ECO:0007669"/>
    <property type="project" value="InterPro"/>
</dbReference>